<evidence type="ECO:0000256" key="1">
    <source>
        <dbReference type="SAM" id="Phobius"/>
    </source>
</evidence>
<dbReference type="InterPro" id="IPR036938">
    <property type="entry name" value="PAP2/HPO_sf"/>
</dbReference>
<reference evidence="4 6" key="3">
    <citation type="submission" date="2023-03" db="EMBL/GenBank/DDBJ databases">
        <title>Agriculturally important microbes genome sequencing.</title>
        <authorList>
            <person name="Dunlap C."/>
        </authorList>
    </citation>
    <scope>NUCLEOTIDE SEQUENCE [LARGE SCALE GENOMIC DNA]</scope>
    <source>
        <strain evidence="4 6">CBP-3203</strain>
    </source>
</reference>
<accession>A0A0J6EHM9</accession>
<reference evidence="3 5" key="1">
    <citation type="journal article" date="2015" name="Int. J. Syst. Evol. Microbiol.">
        <title>Bacillus glycinifermentans sp. nov., isolated from fermented soybean paste.</title>
        <authorList>
            <person name="Kim S.J."/>
            <person name="Dunlap C.A."/>
            <person name="Kwon S.W."/>
            <person name="Rooney A.P."/>
        </authorList>
    </citation>
    <scope>NUCLEOTIDE SEQUENCE [LARGE SCALE GENOMIC DNA]</scope>
    <source>
        <strain evidence="3 5">GO-13</strain>
    </source>
</reference>
<dbReference type="PATRIC" id="fig|1664069.3.peg.4391"/>
<dbReference type="Pfam" id="PF01569">
    <property type="entry name" value="PAP2"/>
    <property type="match status" value="1"/>
</dbReference>
<dbReference type="InterPro" id="IPR000326">
    <property type="entry name" value="PAP2/HPO"/>
</dbReference>
<dbReference type="EMBL" id="JARRTL010000006">
    <property type="protein sequence ID" value="MEC0484003.1"/>
    <property type="molecule type" value="Genomic_DNA"/>
</dbReference>
<dbReference type="GO" id="GO:0050380">
    <property type="term" value="F:undecaprenyl-diphosphatase activity"/>
    <property type="evidence" value="ECO:0007669"/>
    <property type="project" value="InterPro"/>
</dbReference>
<dbReference type="GO" id="GO:0005886">
    <property type="term" value="C:plasma membrane"/>
    <property type="evidence" value="ECO:0007669"/>
    <property type="project" value="InterPro"/>
</dbReference>
<dbReference type="PANTHER" id="PTHR14969">
    <property type="entry name" value="SPHINGOSINE-1-PHOSPHATE PHOSPHOHYDROLASE"/>
    <property type="match status" value="1"/>
</dbReference>
<keyword evidence="6" id="KW-1185">Reference proteome</keyword>
<keyword evidence="1" id="KW-1133">Transmembrane helix</keyword>
<feature type="transmembrane region" description="Helical" evidence="1">
    <location>
        <begin position="143"/>
        <end position="160"/>
    </location>
</feature>
<dbReference type="PANTHER" id="PTHR14969:SF58">
    <property type="entry name" value="UNDECAPRENYL-DIPHOSPHATASE BCRC"/>
    <property type="match status" value="1"/>
</dbReference>
<sequence>MNYELFKAIHNLSHHSTILDGMMIFISEKAIYLYALMLLAIWLFGGHSYKKSVLQAGFTGILGLVFNYLITLIYQEPRPFVAHHVDVLIHHAADASFPSDHTTGALAISIAFWLVHRKIGTFMIAFGLLTGFSRIWVGHHYPVDVLGSILVAILVSLIVLKFSKYLHPIFDWIISLYDSIVRRVRKLIFR</sequence>
<dbReference type="Proteomes" id="UP000036168">
    <property type="component" value="Unassembled WGS sequence"/>
</dbReference>
<protein>
    <submittedName>
        <fullName evidence="3">UDP-diphosphatase</fullName>
    </submittedName>
    <submittedName>
        <fullName evidence="4">Undecaprenyl-diphosphatase</fullName>
    </submittedName>
</protein>
<keyword evidence="1" id="KW-0812">Transmembrane</keyword>
<feature type="domain" description="Phosphatidic acid phosphatase type 2/haloperoxidase" evidence="2">
    <location>
        <begin position="53"/>
        <end position="160"/>
    </location>
</feature>
<feature type="transmembrane region" description="Helical" evidence="1">
    <location>
        <begin position="31"/>
        <end position="49"/>
    </location>
</feature>
<comment type="caution">
    <text evidence="3">The sequence shown here is derived from an EMBL/GenBank/DDBJ whole genome shotgun (WGS) entry which is preliminary data.</text>
</comment>
<dbReference type="SMART" id="SM00014">
    <property type="entry name" value="acidPPc"/>
    <property type="match status" value="1"/>
</dbReference>
<feature type="transmembrane region" description="Helical" evidence="1">
    <location>
        <begin position="119"/>
        <end position="137"/>
    </location>
</feature>
<dbReference type="Gene3D" id="1.20.144.10">
    <property type="entry name" value="Phosphatidic acid phosphatase type 2/haloperoxidase"/>
    <property type="match status" value="1"/>
</dbReference>
<dbReference type="InterPro" id="IPR033879">
    <property type="entry name" value="UPP_Pase"/>
</dbReference>
<evidence type="ECO:0000313" key="4">
    <source>
        <dbReference type="EMBL" id="MEC0484003.1"/>
    </source>
</evidence>
<name>A0A0J6EHM9_9BACI</name>
<dbReference type="STRING" id="1664069.BGLY_4286"/>
<dbReference type="CDD" id="cd03385">
    <property type="entry name" value="PAP2_BcrC_like"/>
    <property type="match status" value="1"/>
</dbReference>
<dbReference type="EMBL" id="LECW02000045">
    <property type="protein sequence ID" value="KRT90308.1"/>
    <property type="molecule type" value="Genomic_DNA"/>
</dbReference>
<reference evidence="3" key="2">
    <citation type="submission" date="2015-10" db="EMBL/GenBank/DDBJ databases">
        <authorList>
            <person name="Gilbert D.G."/>
        </authorList>
    </citation>
    <scope>NUCLEOTIDE SEQUENCE</scope>
    <source>
        <strain evidence="3">GO-13</strain>
    </source>
</reference>
<organism evidence="3 5">
    <name type="scientific">Bacillus glycinifermentans</name>
    <dbReference type="NCBI Taxonomy" id="1664069"/>
    <lineage>
        <taxon>Bacteria</taxon>
        <taxon>Bacillati</taxon>
        <taxon>Bacillota</taxon>
        <taxon>Bacilli</taxon>
        <taxon>Bacillales</taxon>
        <taxon>Bacillaceae</taxon>
        <taxon>Bacillus</taxon>
    </lineage>
</organism>
<gene>
    <name evidence="3" type="ORF">AB447_206940</name>
    <name evidence="4" type="ORF">P8828_03930</name>
</gene>
<evidence type="ECO:0000313" key="6">
    <source>
        <dbReference type="Proteomes" id="UP001341297"/>
    </source>
</evidence>
<feature type="transmembrane region" description="Helical" evidence="1">
    <location>
        <begin position="55"/>
        <end position="74"/>
    </location>
</feature>
<dbReference type="OrthoDB" id="9789113at2"/>
<dbReference type="RefSeq" id="WP_048354084.1">
    <property type="nucleotide sequence ID" value="NZ_CP023481.1"/>
</dbReference>
<keyword evidence="1" id="KW-0472">Membrane</keyword>
<evidence type="ECO:0000259" key="2">
    <source>
        <dbReference type="SMART" id="SM00014"/>
    </source>
</evidence>
<accession>A0A0J6EM59</accession>
<dbReference type="SUPFAM" id="SSF48317">
    <property type="entry name" value="Acid phosphatase/Vanadium-dependent haloperoxidase"/>
    <property type="match status" value="1"/>
</dbReference>
<evidence type="ECO:0000313" key="5">
    <source>
        <dbReference type="Proteomes" id="UP000036168"/>
    </source>
</evidence>
<evidence type="ECO:0000313" key="3">
    <source>
        <dbReference type="EMBL" id="KRT90308.1"/>
    </source>
</evidence>
<dbReference type="Proteomes" id="UP001341297">
    <property type="component" value="Unassembled WGS sequence"/>
</dbReference>
<proteinExistence type="predicted"/>
<dbReference type="AlphaFoldDB" id="A0A0J6EHM9"/>